<dbReference type="PANTHER" id="PTHR43737">
    <property type="entry name" value="BLL7424 PROTEIN"/>
    <property type="match status" value="1"/>
</dbReference>
<sequence>MLTLLGNRTPMCDALSRRSFLRIGSLALGGLTLPQILKAEQASRNPASSKGIIMIFLPGGPPHQDMWDIKLDAPSEVRGEFVPIQTKVPGVDICEMFPKLASNADKLTFIRSIVGASGHHYAFQCLTGHHTANQPPGGWPALGSVLSKVYGPKDPAVPAYVGLSPKTRHVPWGDNGQPGFLGVAHAPFSPHGDGAADLVLNGISNDRLASRQQVLKSFDRFRRQVDQNGMMEGLDAFNQQAFGILTSSKLADALDLEQEPQAVRDRYGYGEDKLQFDGSTRLLTNFLKARRLIEAGVRCVSLSFSRWDWHGGNFTRARQDMPMLDQAVSALIEDLDGRGMLEDISVVVWGEFGRTPKINPQGGRDHWPRVSCAMLAGGGMKHGQVIGETNRLGEEPSKRPVHFQEVFATLYKSLGIDVDQLTLDDFQGRPRFLIDQNSHRPMPELIS</sequence>
<accession>A0A5C5X3G9</accession>
<dbReference type="Proteomes" id="UP000317243">
    <property type="component" value="Unassembled WGS sequence"/>
</dbReference>
<keyword evidence="2" id="KW-1185">Reference proteome</keyword>
<dbReference type="SUPFAM" id="SSF53649">
    <property type="entry name" value="Alkaline phosphatase-like"/>
    <property type="match status" value="1"/>
</dbReference>
<dbReference type="Pfam" id="PF07394">
    <property type="entry name" value="DUF1501"/>
    <property type="match status" value="1"/>
</dbReference>
<evidence type="ECO:0000313" key="1">
    <source>
        <dbReference type="EMBL" id="TWT56841.1"/>
    </source>
</evidence>
<reference evidence="1 2" key="1">
    <citation type="submission" date="2019-02" db="EMBL/GenBank/DDBJ databases">
        <title>Deep-cultivation of Planctomycetes and their phenomic and genomic characterization uncovers novel biology.</title>
        <authorList>
            <person name="Wiegand S."/>
            <person name="Jogler M."/>
            <person name="Boedeker C."/>
            <person name="Pinto D."/>
            <person name="Vollmers J."/>
            <person name="Rivas-Marin E."/>
            <person name="Kohn T."/>
            <person name="Peeters S.H."/>
            <person name="Heuer A."/>
            <person name="Rast P."/>
            <person name="Oberbeckmann S."/>
            <person name="Bunk B."/>
            <person name="Jeske O."/>
            <person name="Meyerdierks A."/>
            <person name="Storesund J.E."/>
            <person name="Kallscheuer N."/>
            <person name="Luecker S."/>
            <person name="Lage O.M."/>
            <person name="Pohl T."/>
            <person name="Merkel B.J."/>
            <person name="Hornburger P."/>
            <person name="Mueller R.-W."/>
            <person name="Bruemmer F."/>
            <person name="Labrenz M."/>
            <person name="Spormann A.M."/>
            <person name="Op Den Camp H."/>
            <person name="Overmann J."/>
            <person name="Amann R."/>
            <person name="Jetten M.S.M."/>
            <person name="Mascher T."/>
            <person name="Medema M.H."/>
            <person name="Devos D.P."/>
            <person name="Kaster A.-K."/>
            <person name="Ovreas L."/>
            <person name="Rohde M."/>
            <person name="Galperin M.Y."/>
            <person name="Jogler C."/>
        </authorList>
    </citation>
    <scope>NUCLEOTIDE SEQUENCE [LARGE SCALE GENOMIC DNA]</scope>
    <source>
        <strain evidence="1 2">KOR42</strain>
    </source>
</reference>
<evidence type="ECO:0000313" key="2">
    <source>
        <dbReference type="Proteomes" id="UP000317243"/>
    </source>
</evidence>
<protein>
    <recommendedName>
        <fullName evidence="3">DUF1501 domain-containing protein</fullName>
    </recommendedName>
</protein>
<dbReference type="InterPro" id="IPR017850">
    <property type="entry name" value="Alkaline_phosphatase_core_sf"/>
</dbReference>
<comment type="caution">
    <text evidence="1">The sequence shown here is derived from an EMBL/GenBank/DDBJ whole genome shotgun (WGS) entry which is preliminary data.</text>
</comment>
<proteinExistence type="predicted"/>
<dbReference type="InterPro" id="IPR010869">
    <property type="entry name" value="DUF1501"/>
</dbReference>
<dbReference type="OrthoDB" id="127333at2"/>
<dbReference type="EMBL" id="SIHI01000001">
    <property type="protein sequence ID" value="TWT56841.1"/>
    <property type="molecule type" value="Genomic_DNA"/>
</dbReference>
<evidence type="ECO:0008006" key="3">
    <source>
        <dbReference type="Google" id="ProtNLM"/>
    </source>
</evidence>
<organism evidence="1 2">
    <name type="scientific">Thalassoglobus neptunius</name>
    <dbReference type="NCBI Taxonomy" id="1938619"/>
    <lineage>
        <taxon>Bacteria</taxon>
        <taxon>Pseudomonadati</taxon>
        <taxon>Planctomycetota</taxon>
        <taxon>Planctomycetia</taxon>
        <taxon>Planctomycetales</taxon>
        <taxon>Planctomycetaceae</taxon>
        <taxon>Thalassoglobus</taxon>
    </lineage>
</organism>
<dbReference type="RefSeq" id="WP_146506754.1">
    <property type="nucleotide sequence ID" value="NZ_SIHI01000001.1"/>
</dbReference>
<gene>
    <name evidence="1" type="ORF">KOR42_01960</name>
</gene>
<dbReference type="PANTHER" id="PTHR43737:SF1">
    <property type="entry name" value="DUF1501 DOMAIN-CONTAINING PROTEIN"/>
    <property type="match status" value="1"/>
</dbReference>
<name>A0A5C5X3G9_9PLAN</name>
<dbReference type="AlphaFoldDB" id="A0A5C5X3G9"/>